<dbReference type="Proteomes" id="UP001456524">
    <property type="component" value="Unassembled WGS sequence"/>
</dbReference>
<proteinExistence type="predicted"/>
<dbReference type="EMBL" id="JBBWUH010000003">
    <property type="protein sequence ID" value="KAK8173503.1"/>
    <property type="molecule type" value="Genomic_DNA"/>
</dbReference>
<evidence type="ECO:0000313" key="2">
    <source>
        <dbReference type="Proteomes" id="UP001456524"/>
    </source>
</evidence>
<accession>A0ABR1XZF1</accession>
<name>A0ABR1XZF1_9PEZI</name>
<protein>
    <submittedName>
        <fullName evidence="1">Uncharacterized protein</fullName>
    </submittedName>
</protein>
<gene>
    <name evidence="1" type="ORF">IWX90DRAFT_484451</name>
</gene>
<comment type="caution">
    <text evidence="1">The sequence shown here is derived from an EMBL/GenBank/DDBJ whole genome shotgun (WGS) entry which is preliminary data.</text>
</comment>
<sequence>MELLHSTFVKAYPCTPVDRGSSDIWNLLEVKHPVKRGQPARIMKLRLQKHARCGLGTHRGAIIPYKRTVQDRFSILDNLNHLRQKSLPMDWGTSMITIKLMFKSKHRKQNHRPLLHRGLHIFSLYERALTILHAPTALQRAGANRDVIPHGGGESRRSVRLGLQLEFLLQAALLRTEIRLRTSPRFFNQIAYLRVRQVQALRGDCLVMVTRIKMSVVSKAATPNKITTTTRMSLVNKAGTSISITTMVKITSAAHKAGTLEKTTTATMGIVTSMDTVKVQALPSLGRGHMREISHKEGYHGHGFHRIRTNQKETIVFS</sequence>
<keyword evidence="2" id="KW-1185">Reference proteome</keyword>
<evidence type="ECO:0000313" key="1">
    <source>
        <dbReference type="EMBL" id="KAK8173503.1"/>
    </source>
</evidence>
<organism evidence="1 2">
    <name type="scientific">Phyllosticta citrichinensis</name>
    <dbReference type="NCBI Taxonomy" id="1130410"/>
    <lineage>
        <taxon>Eukaryota</taxon>
        <taxon>Fungi</taxon>
        <taxon>Dikarya</taxon>
        <taxon>Ascomycota</taxon>
        <taxon>Pezizomycotina</taxon>
        <taxon>Dothideomycetes</taxon>
        <taxon>Dothideomycetes incertae sedis</taxon>
        <taxon>Botryosphaeriales</taxon>
        <taxon>Phyllostictaceae</taxon>
        <taxon>Phyllosticta</taxon>
    </lineage>
</organism>
<reference evidence="1 2" key="1">
    <citation type="journal article" date="2022" name="G3 (Bethesda)">
        <title>Enemy or ally: a genomic approach to elucidate the lifestyle of Phyllosticta citrichinaensis.</title>
        <authorList>
            <person name="Buijs V.A."/>
            <person name="Groenewald J.Z."/>
            <person name="Haridas S."/>
            <person name="LaButti K.M."/>
            <person name="Lipzen A."/>
            <person name="Martin F.M."/>
            <person name="Barry K."/>
            <person name="Grigoriev I.V."/>
            <person name="Crous P.W."/>
            <person name="Seidl M.F."/>
        </authorList>
    </citation>
    <scope>NUCLEOTIDE SEQUENCE [LARGE SCALE GENOMIC DNA]</scope>
    <source>
        <strain evidence="1 2">CBS 129764</strain>
    </source>
</reference>